<protein>
    <recommendedName>
        <fullName evidence="4">MARVEL domain-containing protein</fullName>
    </recommendedName>
</protein>
<keyword evidence="1" id="KW-0812">Transmembrane</keyword>
<name>A0A6H0XXV2_9PEZI</name>
<feature type="transmembrane region" description="Helical" evidence="1">
    <location>
        <begin position="51"/>
        <end position="73"/>
    </location>
</feature>
<dbReference type="OrthoDB" id="5366688at2759"/>
<dbReference type="Proteomes" id="UP000503462">
    <property type="component" value="Chromosome 3"/>
</dbReference>
<evidence type="ECO:0008006" key="4">
    <source>
        <dbReference type="Google" id="ProtNLM"/>
    </source>
</evidence>
<keyword evidence="1" id="KW-0472">Membrane</keyword>
<keyword evidence="3" id="KW-1185">Reference proteome</keyword>
<accession>A0A6H0XXV2</accession>
<feature type="transmembrane region" description="Helical" evidence="1">
    <location>
        <begin position="12"/>
        <end position="31"/>
    </location>
</feature>
<sequence length="198" mass="20835">MAIPEYGAAPLAKTFVLLRCLALVAMVSIVGMTANFVSEIVGSNIDPPKEVIGTLIVTCTAALYCLISIPFFWAQANLGLFIMAGLDTLLLLAFVIVSVLLGKPVSFLNCAVINNSSAAATSTNVYAFTQSLSTNLGVSGSTLDLTSWVGNTQLNCYETKAIWGLCIALCIIFSCTALLLPALWYKAKKASAPAKSVV</sequence>
<organism evidence="2 3">
    <name type="scientific">Peltaster fructicola</name>
    <dbReference type="NCBI Taxonomy" id="286661"/>
    <lineage>
        <taxon>Eukaryota</taxon>
        <taxon>Fungi</taxon>
        <taxon>Dikarya</taxon>
        <taxon>Ascomycota</taxon>
        <taxon>Pezizomycotina</taxon>
        <taxon>Dothideomycetes</taxon>
        <taxon>Dothideomycetes incertae sedis</taxon>
        <taxon>Peltaster</taxon>
    </lineage>
</organism>
<evidence type="ECO:0000313" key="3">
    <source>
        <dbReference type="Proteomes" id="UP000503462"/>
    </source>
</evidence>
<evidence type="ECO:0000313" key="2">
    <source>
        <dbReference type="EMBL" id="QIW99582.1"/>
    </source>
</evidence>
<evidence type="ECO:0000256" key="1">
    <source>
        <dbReference type="SAM" id="Phobius"/>
    </source>
</evidence>
<reference evidence="2 3" key="1">
    <citation type="journal article" date="2016" name="Sci. Rep.">
        <title>Peltaster fructicola genome reveals evolution from an invasive phytopathogen to an ectophytic parasite.</title>
        <authorList>
            <person name="Xu C."/>
            <person name="Chen H."/>
            <person name="Gleason M.L."/>
            <person name="Xu J.R."/>
            <person name="Liu H."/>
            <person name="Zhang R."/>
            <person name="Sun G."/>
        </authorList>
    </citation>
    <scope>NUCLEOTIDE SEQUENCE [LARGE SCALE GENOMIC DNA]</scope>
    <source>
        <strain evidence="2 3">LNHT1506</strain>
    </source>
</reference>
<dbReference type="EMBL" id="CP051141">
    <property type="protein sequence ID" value="QIW99582.1"/>
    <property type="molecule type" value="Genomic_DNA"/>
</dbReference>
<feature type="transmembrane region" description="Helical" evidence="1">
    <location>
        <begin position="80"/>
        <end position="101"/>
    </location>
</feature>
<dbReference type="AlphaFoldDB" id="A0A6H0XXV2"/>
<proteinExistence type="predicted"/>
<keyword evidence="1" id="KW-1133">Transmembrane helix</keyword>
<feature type="transmembrane region" description="Helical" evidence="1">
    <location>
        <begin position="161"/>
        <end position="185"/>
    </location>
</feature>
<gene>
    <name evidence="2" type="ORF">AMS68_005100</name>
</gene>